<dbReference type="GO" id="GO:0016020">
    <property type="term" value="C:membrane"/>
    <property type="evidence" value="ECO:0007669"/>
    <property type="project" value="UniProtKB-SubCell"/>
</dbReference>
<keyword evidence="13" id="KW-1185">Reference proteome</keyword>
<feature type="transmembrane region" description="Helical" evidence="10">
    <location>
        <begin position="1226"/>
        <end position="1247"/>
    </location>
</feature>
<feature type="transmembrane region" description="Helical" evidence="10">
    <location>
        <begin position="308"/>
        <end position="331"/>
    </location>
</feature>
<organism evidence="12 13">
    <name type="scientific">Dictyostelium firmibasis</name>
    <dbReference type="NCBI Taxonomy" id="79012"/>
    <lineage>
        <taxon>Eukaryota</taxon>
        <taxon>Amoebozoa</taxon>
        <taxon>Evosea</taxon>
        <taxon>Eumycetozoa</taxon>
        <taxon>Dictyostelia</taxon>
        <taxon>Dictyosteliales</taxon>
        <taxon>Dictyosteliaceae</taxon>
        <taxon>Dictyostelium</taxon>
    </lineage>
</organism>
<dbReference type="Pfam" id="PF00005">
    <property type="entry name" value="ABC_tran"/>
    <property type="match status" value="2"/>
</dbReference>
<evidence type="ECO:0000256" key="4">
    <source>
        <dbReference type="ARBA" id="ARBA00022692"/>
    </source>
</evidence>
<dbReference type="PANTHER" id="PTHR19229:SF217">
    <property type="entry name" value="ABC TRANSPORTER A FAMILY MEMBER 10-RELATED"/>
    <property type="match status" value="1"/>
</dbReference>
<keyword evidence="7" id="KW-0067">ATP-binding</keyword>
<evidence type="ECO:0000256" key="5">
    <source>
        <dbReference type="ARBA" id="ARBA00022737"/>
    </source>
</evidence>
<feature type="transmembrane region" description="Helical" evidence="10">
    <location>
        <begin position="337"/>
        <end position="355"/>
    </location>
</feature>
<name>A0AAN7TVM3_9MYCE</name>
<dbReference type="Pfam" id="PF12698">
    <property type="entry name" value="ABC2_membrane_3"/>
    <property type="match status" value="2"/>
</dbReference>
<dbReference type="GO" id="GO:0140359">
    <property type="term" value="F:ABC-type transporter activity"/>
    <property type="evidence" value="ECO:0007669"/>
    <property type="project" value="InterPro"/>
</dbReference>
<feature type="transmembrane region" description="Helical" evidence="10">
    <location>
        <begin position="234"/>
        <end position="253"/>
    </location>
</feature>
<comment type="subcellular location">
    <subcellularLocation>
        <location evidence="1">Membrane</location>
        <topology evidence="1">Multi-pass membrane protein</topology>
    </subcellularLocation>
</comment>
<dbReference type="GO" id="GO:0005319">
    <property type="term" value="F:lipid transporter activity"/>
    <property type="evidence" value="ECO:0007669"/>
    <property type="project" value="TreeGrafter"/>
</dbReference>
<dbReference type="FunFam" id="3.40.50.300:FF:002530">
    <property type="entry name" value="ABC transporter A family member 5"/>
    <property type="match status" value="1"/>
</dbReference>
<feature type="transmembrane region" description="Helical" evidence="10">
    <location>
        <begin position="1111"/>
        <end position="1132"/>
    </location>
</feature>
<evidence type="ECO:0000313" key="12">
    <source>
        <dbReference type="EMBL" id="KAK5577017.1"/>
    </source>
</evidence>
<feature type="transmembrane region" description="Helical" evidence="10">
    <location>
        <begin position="1185"/>
        <end position="1206"/>
    </location>
</feature>
<dbReference type="InterPro" id="IPR013525">
    <property type="entry name" value="ABC2_TM"/>
</dbReference>
<keyword evidence="4 10" id="KW-0812">Transmembrane</keyword>
<dbReference type="EMBL" id="JAVFKY010000004">
    <property type="protein sequence ID" value="KAK5577017.1"/>
    <property type="molecule type" value="Genomic_DNA"/>
</dbReference>
<feature type="transmembrane region" description="Helical" evidence="10">
    <location>
        <begin position="1086"/>
        <end position="1104"/>
    </location>
</feature>
<dbReference type="SMART" id="SM00382">
    <property type="entry name" value="AAA"/>
    <property type="match status" value="2"/>
</dbReference>
<dbReference type="InterPro" id="IPR017871">
    <property type="entry name" value="ABC_transporter-like_CS"/>
</dbReference>
<dbReference type="GO" id="GO:0005524">
    <property type="term" value="F:ATP binding"/>
    <property type="evidence" value="ECO:0007669"/>
    <property type="project" value="UniProtKB-KW"/>
</dbReference>
<evidence type="ECO:0000259" key="11">
    <source>
        <dbReference type="PROSITE" id="PS50893"/>
    </source>
</evidence>
<evidence type="ECO:0000256" key="3">
    <source>
        <dbReference type="ARBA" id="ARBA00022448"/>
    </source>
</evidence>
<feature type="transmembrane region" description="Helical" evidence="10">
    <location>
        <begin position="406"/>
        <end position="425"/>
    </location>
</feature>
<dbReference type="InterPro" id="IPR056264">
    <property type="entry name" value="R2_ABCA1-4-like"/>
</dbReference>
<keyword evidence="3" id="KW-0813">Transport</keyword>
<protein>
    <recommendedName>
        <fullName evidence="11">ABC transporter domain-containing protein</fullName>
    </recommendedName>
</protein>
<dbReference type="CDD" id="cd03263">
    <property type="entry name" value="ABC_subfamily_A"/>
    <property type="match status" value="2"/>
</dbReference>
<evidence type="ECO:0000256" key="1">
    <source>
        <dbReference type="ARBA" id="ARBA00004141"/>
    </source>
</evidence>
<dbReference type="InterPro" id="IPR003593">
    <property type="entry name" value="AAA+_ATPase"/>
</dbReference>
<dbReference type="InterPro" id="IPR026082">
    <property type="entry name" value="ABCA"/>
</dbReference>
<keyword evidence="5" id="KW-0677">Repeat</keyword>
<comment type="similarity">
    <text evidence="2">Belongs to the ABC transporter superfamily. ABCA family.</text>
</comment>
<proteinExistence type="inferred from homology"/>
<dbReference type="Gene3D" id="3.40.50.300">
    <property type="entry name" value="P-loop containing nucleotide triphosphate hydrolases"/>
    <property type="match status" value="2"/>
</dbReference>
<evidence type="ECO:0000256" key="9">
    <source>
        <dbReference type="ARBA" id="ARBA00023136"/>
    </source>
</evidence>
<dbReference type="PROSITE" id="PS00211">
    <property type="entry name" value="ABC_TRANSPORTER_1"/>
    <property type="match status" value="2"/>
</dbReference>
<keyword evidence="6" id="KW-0547">Nucleotide-binding</keyword>
<dbReference type="Pfam" id="PF23321">
    <property type="entry name" value="R1_ABCA1"/>
    <property type="match status" value="1"/>
</dbReference>
<evidence type="ECO:0000256" key="10">
    <source>
        <dbReference type="SAM" id="Phobius"/>
    </source>
</evidence>
<comment type="caution">
    <text evidence="12">The sequence shown here is derived from an EMBL/GenBank/DDBJ whole genome shotgun (WGS) entry which is preliminary data.</text>
</comment>
<feature type="transmembrane region" description="Helical" evidence="10">
    <location>
        <begin position="1033"/>
        <end position="1053"/>
    </location>
</feature>
<dbReference type="InterPro" id="IPR027417">
    <property type="entry name" value="P-loop_NTPase"/>
</dbReference>
<feature type="transmembrane region" description="Helical" evidence="10">
    <location>
        <begin position="30"/>
        <end position="50"/>
    </location>
</feature>
<feature type="transmembrane region" description="Helical" evidence="10">
    <location>
        <begin position="367"/>
        <end position="386"/>
    </location>
</feature>
<dbReference type="GO" id="GO:0016887">
    <property type="term" value="F:ATP hydrolysis activity"/>
    <property type="evidence" value="ECO:0007669"/>
    <property type="project" value="InterPro"/>
</dbReference>
<accession>A0AAN7TVM3</accession>
<feature type="transmembrane region" description="Helical" evidence="10">
    <location>
        <begin position="857"/>
        <end position="876"/>
    </location>
</feature>
<gene>
    <name evidence="12" type="ORF">RB653_001954</name>
</gene>
<sequence>MGEKSSQLKTLLKKNLLLKSKSKCGICCEIVFPIIIVLLIFAILVLVQAFKPNYDLVKTTQFSLRINENNIIIYGGEGGSLNSEQMGVINMMKFQLSNQVNKSLIEIEPYFKEINDRVVMEEYYLINSTRVMGGIWFQSNQFSSITNPFQYSIRLDSNFVLDTTKTKESGSDSSDYLTKNWAYIQIAMDQAIFGYFGVNYRLVINGQRYPDPYIELWQKWINGRDAVFKNAGSVFVSAGLLIFSFRLVTELVVEKETKIREGMSIMGLNQYCYFISWIITSLVTALPVDLIIICILKGSQVIHSTSWIIVIILLMLYLLTLLLLAFIFSMFFDKSKFAGLLTFLLILAINICGIFIGEYNINTHLKLLLCCLFSPVGIACSFYTMTVRDLTDILTVNWDYIITEEQVIGTLIFNIIFYTFLIWYLDKIVKTEYGTKEPWYFLFTKRYWTIGAGKINNSNKFNNNNYNDIESSYENDNIEMVPIEVRNKTTISIRNLRKEFKTGDGLRVAVNDLYLDMFDGQIHGLLGPNGSGKSTTIAMLTGLLPPTDGTAFILGNDITYQMSEIRKYTGVCLQTDIIWNQLTVLEHLEIYASLKGITNKKQIKTEAVMMANEVDLGEKLHTPAGSLSGGQKRKLCLGIAFIGRSSIIFLDEVSSGMDPSSRRKVWDFLLKYKKGRTIILTTHYLDEADYLADRISIISHGKLITDGSSLYLKNKYGVGYLLTCSKSLDKLDDFNVDQVTQFIREQIPDVTVLSNAGSEISFRLPTASLPIFSEFFKDFDENLSNFHIDSYGISVTTLEEVFLKIGTDIDTEVSIADEGGEELKKAIAVSSTGINSKQQLKGLLVKRFKTSSKDLKSFLLTLALPLLVIIGSIIVYKEVNNEVIFYNNSTQPLTYSLIQQYGIDDKVPIQLAGSTSELDFNTYLSKSPYFKQLQYLNNSIDFNDYLIKNYKQSAGSINFITPLSSAINITQVISYNSLFNFNYIHSWPVHVNLINDALLRNHNGIGIECTNMPFDHVLTSFQKASQGMNIQSIVYFIVIMMGGFSLMAGSFAGNISQERSNRIKRLLYISGCKKYIYWLSNLLWDYFFALILLLFTCIILAIVDENFRDQFGLFFLSLVLFSLAIIPLSYLLSYKFSTFGKSTGAITAIHFAIGVIMTIVMINLRIQVVIKKSTSLQDKSDIVDIIFDILSPLYAFSRIIFIISGFPGSLRLGAIKVDDYWSLDYGAIPIIILSIHSLVWTIFILLLDYSPEFKGYLRNPKTIPPPPPPQDEDSDVAAERIRLETMSSSTVEQGGDGDILQFKGLHKLFIGKGKNPNKNAVYNSTLGIPIGQTFGLLGLNGAGKTTTVNMLAGDILPTSGEIIINGHDLITDRAQALRGASACPQFDALITLLTAREQLSLYCAIKGVPDDKIKQVVEAFIKMMDLGKIANSNTGGYSGGNKRKVSLSIAMLGNPLVVFLDEPSSGCDPIIRFRQCQVISELGKNKVIILTSHSLSEIQALVGRMTIMRDGQFKCLGSTQHIKSKFGAGYSVEVKFKKSCMDVGIAQSIQSVLECFPNATILDQHDLMASLELPNPPENPIKVSEIFHILSTELSSILDDYSVSQTSLEQVFLKLTGATHEDRLALINQHAIPNSD</sequence>
<dbReference type="GO" id="GO:0031288">
    <property type="term" value="P:sorocarp morphogenesis"/>
    <property type="evidence" value="ECO:0007669"/>
    <property type="project" value="UniProtKB-ARBA"/>
</dbReference>
<evidence type="ECO:0000256" key="2">
    <source>
        <dbReference type="ARBA" id="ARBA00008869"/>
    </source>
</evidence>
<feature type="transmembrane region" description="Helical" evidence="10">
    <location>
        <begin position="273"/>
        <end position="296"/>
    </location>
</feature>
<dbReference type="SUPFAM" id="SSF52540">
    <property type="entry name" value="P-loop containing nucleoside triphosphate hydrolases"/>
    <property type="match status" value="2"/>
</dbReference>
<dbReference type="PANTHER" id="PTHR19229">
    <property type="entry name" value="ATP-BINDING CASSETTE TRANSPORTER SUBFAMILY A ABCA"/>
    <property type="match status" value="1"/>
</dbReference>
<reference evidence="12 13" key="1">
    <citation type="submission" date="2023-11" db="EMBL/GenBank/DDBJ databases">
        <title>Dfirmibasis_genome.</title>
        <authorList>
            <person name="Edelbroek B."/>
            <person name="Kjellin J."/>
            <person name="Jerlstrom-Hultqvist J."/>
            <person name="Soderbom F."/>
        </authorList>
    </citation>
    <scope>NUCLEOTIDE SEQUENCE [LARGE SCALE GENOMIC DNA]</scope>
    <source>
        <strain evidence="12 13">TNS-C-14</strain>
    </source>
</reference>
<keyword evidence="8 10" id="KW-1133">Transmembrane helix</keyword>
<dbReference type="FunFam" id="3.40.50.300:FF:000298">
    <property type="entry name" value="ATP-binding cassette sub-family A member 12"/>
    <property type="match status" value="1"/>
</dbReference>
<dbReference type="Proteomes" id="UP001344447">
    <property type="component" value="Unassembled WGS sequence"/>
</dbReference>
<dbReference type="PROSITE" id="PS50893">
    <property type="entry name" value="ABC_TRANSPORTER_2"/>
    <property type="match status" value="2"/>
</dbReference>
<evidence type="ECO:0000313" key="13">
    <source>
        <dbReference type="Proteomes" id="UP001344447"/>
    </source>
</evidence>
<feature type="domain" description="ABC transporter" evidence="11">
    <location>
        <begin position="491"/>
        <end position="725"/>
    </location>
</feature>
<evidence type="ECO:0000256" key="7">
    <source>
        <dbReference type="ARBA" id="ARBA00022840"/>
    </source>
</evidence>
<evidence type="ECO:0000256" key="6">
    <source>
        <dbReference type="ARBA" id="ARBA00022741"/>
    </source>
</evidence>
<dbReference type="InterPro" id="IPR003439">
    <property type="entry name" value="ABC_transporter-like_ATP-bd"/>
</dbReference>
<feature type="domain" description="ABC transporter" evidence="11">
    <location>
        <begin position="1300"/>
        <end position="1535"/>
    </location>
</feature>
<keyword evidence="9 10" id="KW-0472">Membrane</keyword>
<feature type="transmembrane region" description="Helical" evidence="10">
    <location>
        <begin position="1144"/>
        <end position="1164"/>
    </location>
</feature>
<evidence type="ECO:0000256" key="8">
    <source>
        <dbReference type="ARBA" id="ARBA00022989"/>
    </source>
</evidence>